<reference evidence="1 2" key="1">
    <citation type="submission" date="2016-10" db="EMBL/GenBank/DDBJ databases">
        <authorList>
            <person name="Varghese N."/>
            <person name="Submissions S."/>
        </authorList>
    </citation>
    <scope>NUCLEOTIDE SEQUENCE [LARGE SCALE GENOMIC DNA]</scope>
    <source>
        <strain evidence="1 2">CGMCC 1.6377</strain>
    </source>
</reference>
<evidence type="ECO:0000313" key="1">
    <source>
        <dbReference type="EMBL" id="SFH67235.1"/>
    </source>
</evidence>
<dbReference type="Proteomes" id="UP000323537">
    <property type="component" value="Unassembled WGS sequence"/>
</dbReference>
<evidence type="ECO:0000313" key="2">
    <source>
        <dbReference type="Proteomes" id="UP000323537"/>
    </source>
</evidence>
<sequence length="52" mass="5293">MARHTDEGGPTRHDAIGYGGAVVGTGFLAGCIGGEESFDRREVASVVNGGEE</sequence>
<dbReference type="PROSITE" id="PS51257">
    <property type="entry name" value="PROKAR_LIPOPROTEIN"/>
    <property type="match status" value="1"/>
</dbReference>
<gene>
    <name evidence="1" type="ORF">SAMN04488066_11667</name>
</gene>
<dbReference type="EMBL" id="FOPZ01000016">
    <property type="protein sequence ID" value="SFH67235.1"/>
    <property type="molecule type" value="Genomic_DNA"/>
</dbReference>
<accession>A0A1I3BY53</accession>
<proteinExistence type="predicted"/>
<dbReference type="OrthoDB" id="376739at2157"/>
<dbReference type="RefSeq" id="WP_188127939.1">
    <property type="nucleotide sequence ID" value="NZ_BAAADP010000001.1"/>
</dbReference>
<keyword evidence="2" id="KW-1185">Reference proteome</keyword>
<protein>
    <submittedName>
        <fullName evidence="1">Uncharacterized protein</fullName>
    </submittedName>
</protein>
<dbReference type="AlphaFoldDB" id="A0A1I3BY53"/>
<organism evidence="1 2">
    <name type="scientific">Halorubrum aquaticum</name>
    <dbReference type="NCBI Taxonomy" id="387340"/>
    <lineage>
        <taxon>Archaea</taxon>
        <taxon>Methanobacteriati</taxon>
        <taxon>Methanobacteriota</taxon>
        <taxon>Stenosarchaea group</taxon>
        <taxon>Halobacteria</taxon>
        <taxon>Halobacteriales</taxon>
        <taxon>Haloferacaceae</taxon>
        <taxon>Halorubrum</taxon>
    </lineage>
</organism>
<name>A0A1I3BY53_9EURY</name>